<keyword evidence="1" id="KW-0812">Transmembrane</keyword>
<keyword evidence="3" id="KW-1185">Reference proteome</keyword>
<gene>
    <name evidence="2" type="ORF">C7959_13713</name>
</gene>
<proteinExistence type="predicted"/>
<dbReference type="Proteomes" id="UP000295832">
    <property type="component" value="Unassembled WGS sequence"/>
</dbReference>
<feature type="transmembrane region" description="Helical" evidence="1">
    <location>
        <begin position="129"/>
        <end position="148"/>
    </location>
</feature>
<reference evidence="2 3" key="1">
    <citation type="submission" date="2019-03" db="EMBL/GenBank/DDBJ databases">
        <title>Subsurface microbial communities from deep shales in Ohio and West Virginia, USA.</title>
        <authorList>
            <person name="Wrighton K."/>
        </authorList>
    </citation>
    <scope>NUCLEOTIDE SEQUENCE [LARGE SCALE GENOMIC DNA]</scope>
    <source>
        <strain evidence="2 3">MSL 6dP</strain>
    </source>
</reference>
<dbReference type="AlphaFoldDB" id="A0A4R8GM40"/>
<accession>A0A4R8GM40</accession>
<comment type="caution">
    <text evidence="2">The sequence shown here is derived from an EMBL/GenBank/DDBJ whole genome shotgun (WGS) entry which is preliminary data.</text>
</comment>
<feature type="transmembrane region" description="Helical" evidence="1">
    <location>
        <begin position="101"/>
        <end position="117"/>
    </location>
</feature>
<evidence type="ECO:0000313" key="2">
    <source>
        <dbReference type="EMBL" id="TDX46756.1"/>
    </source>
</evidence>
<protein>
    <submittedName>
        <fullName evidence="2">Uncharacterized protein</fullName>
    </submittedName>
</protein>
<organism evidence="2 3">
    <name type="scientific">Orenia marismortui</name>
    <dbReference type="NCBI Taxonomy" id="46469"/>
    <lineage>
        <taxon>Bacteria</taxon>
        <taxon>Bacillati</taxon>
        <taxon>Bacillota</taxon>
        <taxon>Clostridia</taxon>
        <taxon>Halanaerobiales</taxon>
        <taxon>Halobacteroidaceae</taxon>
        <taxon>Orenia</taxon>
    </lineage>
</organism>
<keyword evidence="1" id="KW-0472">Membrane</keyword>
<evidence type="ECO:0000256" key="1">
    <source>
        <dbReference type="SAM" id="Phobius"/>
    </source>
</evidence>
<feature type="transmembrane region" description="Helical" evidence="1">
    <location>
        <begin position="32"/>
        <end position="49"/>
    </location>
</feature>
<feature type="transmembrane region" description="Helical" evidence="1">
    <location>
        <begin position="61"/>
        <end position="81"/>
    </location>
</feature>
<name>A0A4R8GM40_9FIRM</name>
<dbReference type="RefSeq" id="WP_134118596.1">
    <property type="nucleotide sequence ID" value="NZ_SOEG01000037.1"/>
</dbReference>
<dbReference type="EMBL" id="SOEG01000037">
    <property type="protein sequence ID" value="TDX46756.1"/>
    <property type="molecule type" value="Genomic_DNA"/>
</dbReference>
<evidence type="ECO:0000313" key="3">
    <source>
        <dbReference type="Proteomes" id="UP000295832"/>
    </source>
</evidence>
<keyword evidence="1" id="KW-1133">Transmembrane helix</keyword>
<sequence length="159" mass="18849">MLLKSNWKEKKKLIATLNNREYIIKENILKEYGFILIILIGFIFLEPFLGRHNEYEIIQLLLQSSLIILSFIILGVINGIFELYVSSILENENNIDKLKGWYIFVYMINLMIIPVILKLMTIEKTIRELLIYSLIIAFIGIFFSNFSWEDLEEEIYNSE</sequence>